<dbReference type="AlphaFoldDB" id="A0AAD8YB23"/>
<name>A0AAD8YB23_9STRA</name>
<accession>A0AAD8YB23</accession>
<proteinExistence type="predicted"/>
<keyword evidence="2" id="KW-1185">Reference proteome</keyword>
<dbReference type="EMBL" id="JATAAI010000011">
    <property type="protein sequence ID" value="KAK1742458.1"/>
    <property type="molecule type" value="Genomic_DNA"/>
</dbReference>
<evidence type="ECO:0000313" key="2">
    <source>
        <dbReference type="Proteomes" id="UP001224775"/>
    </source>
</evidence>
<organism evidence="1 2">
    <name type="scientific">Skeletonema marinoi</name>
    <dbReference type="NCBI Taxonomy" id="267567"/>
    <lineage>
        <taxon>Eukaryota</taxon>
        <taxon>Sar</taxon>
        <taxon>Stramenopiles</taxon>
        <taxon>Ochrophyta</taxon>
        <taxon>Bacillariophyta</taxon>
        <taxon>Coscinodiscophyceae</taxon>
        <taxon>Thalassiosirophycidae</taxon>
        <taxon>Thalassiosirales</taxon>
        <taxon>Skeletonemataceae</taxon>
        <taxon>Skeletonema</taxon>
        <taxon>Skeletonema marinoi-dohrnii complex</taxon>
    </lineage>
</organism>
<protein>
    <submittedName>
        <fullName evidence="1">Uncharacterized protein</fullName>
    </submittedName>
</protein>
<reference evidence="1" key="1">
    <citation type="submission" date="2023-06" db="EMBL/GenBank/DDBJ databases">
        <title>Survivors Of The Sea: Transcriptome response of Skeletonema marinoi to long-term dormancy.</title>
        <authorList>
            <person name="Pinder M.I.M."/>
            <person name="Kourtchenko O."/>
            <person name="Robertson E.K."/>
            <person name="Larsson T."/>
            <person name="Maumus F."/>
            <person name="Osuna-Cruz C.M."/>
            <person name="Vancaester E."/>
            <person name="Stenow R."/>
            <person name="Vandepoele K."/>
            <person name="Ploug H."/>
            <person name="Bruchert V."/>
            <person name="Godhe A."/>
            <person name="Topel M."/>
        </authorList>
    </citation>
    <scope>NUCLEOTIDE SEQUENCE</scope>
    <source>
        <strain evidence="1">R05AC</strain>
    </source>
</reference>
<evidence type="ECO:0000313" key="1">
    <source>
        <dbReference type="EMBL" id="KAK1742458.1"/>
    </source>
</evidence>
<comment type="caution">
    <text evidence="1">The sequence shown here is derived from an EMBL/GenBank/DDBJ whole genome shotgun (WGS) entry which is preliminary data.</text>
</comment>
<dbReference type="Proteomes" id="UP001224775">
    <property type="component" value="Unassembled WGS sequence"/>
</dbReference>
<sequence length="192" mass="21622">MRTTHPTNLCSSLGLIAPSLYLHETDATMEDCKIKTTCDELDQFLSSLSQSSIPSPDVLHASPTTSDIHHHGDVHHAIVSSTNTEAYRCKCSFQIVADVNDNLACVVRENGTICHLPDGIFPPANFRIREAMKCLINLLNKRSDHTFIRLRENLTSVTFDTSWDEKECLLLCTMVRQVYHNHVVKSGSKKRR</sequence>
<gene>
    <name evidence="1" type="ORF">QTG54_007023</name>
</gene>